<dbReference type="SUPFAM" id="SSF48239">
    <property type="entry name" value="Terpenoid cyclases/Protein prenyltransferases"/>
    <property type="match status" value="1"/>
</dbReference>
<proteinExistence type="predicted"/>
<evidence type="ECO:0008006" key="3">
    <source>
        <dbReference type="Google" id="ProtNLM"/>
    </source>
</evidence>
<evidence type="ECO:0000313" key="1">
    <source>
        <dbReference type="EMBL" id="MCQ8186680.1"/>
    </source>
</evidence>
<dbReference type="InterPro" id="IPR008930">
    <property type="entry name" value="Terpenoid_cyclase/PrenylTrfase"/>
</dbReference>
<evidence type="ECO:0000313" key="2">
    <source>
        <dbReference type="Proteomes" id="UP001204746"/>
    </source>
</evidence>
<organism evidence="1 2">
    <name type="scientific">Streptomyces rugosispiralis</name>
    <dbReference type="NCBI Taxonomy" id="2967341"/>
    <lineage>
        <taxon>Bacteria</taxon>
        <taxon>Bacillati</taxon>
        <taxon>Actinomycetota</taxon>
        <taxon>Actinomycetes</taxon>
        <taxon>Kitasatosporales</taxon>
        <taxon>Streptomycetaceae</taxon>
        <taxon>Streptomyces</taxon>
    </lineage>
</organism>
<keyword evidence="2" id="KW-1185">Reference proteome</keyword>
<name>A0ABT1UNG4_9ACTN</name>
<protein>
    <recommendedName>
        <fullName evidence="3">Prenyltransferase</fullName>
    </recommendedName>
</protein>
<reference evidence="1 2" key="1">
    <citation type="submission" date="2022-07" db="EMBL/GenBank/DDBJ databases">
        <authorList>
            <person name="Phongsopitanun W."/>
            <person name="Tanasupawat S."/>
        </authorList>
    </citation>
    <scope>NUCLEOTIDE SEQUENCE [LARGE SCALE GENOMIC DNA]</scope>
    <source>
        <strain evidence="1 2">RCU-064</strain>
    </source>
</reference>
<gene>
    <name evidence="1" type="ORF">NP777_00080</name>
</gene>
<dbReference type="Proteomes" id="UP001204746">
    <property type="component" value="Unassembled WGS sequence"/>
</dbReference>
<comment type="caution">
    <text evidence="1">The sequence shown here is derived from an EMBL/GenBank/DDBJ whole genome shotgun (WGS) entry which is preliminary data.</text>
</comment>
<accession>A0ABT1UNG4</accession>
<dbReference type="RefSeq" id="WP_256647889.1">
    <property type="nucleotide sequence ID" value="NZ_JANIAA010000001.1"/>
</dbReference>
<dbReference type="Gene3D" id="1.50.10.20">
    <property type="match status" value="1"/>
</dbReference>
<sequence length="305" mass="32375">MNVDLSAAASFMATHARVLDRRRFELLLGETDAGPVLAALDGYRNPDGGYAWGLEPDLRAPESQPAGALHAFEVFEDIAPATTPHAARLCDWLASVSLPDGGLPFALPITDTSGCAPFWAQADPKVSTLHSTAFAVCGALRVAAYDPAVAAHPWLERATRYCLTAIEAIGDRPHAIALSFAIRFLDAASETHPEADALLGHLRRFIPDDGLLPVEGGAAGEMIRPLDVAPAPGRPARTLYDPGVVDTELSRLAAGQQDDGGWLVDFTSYSPAAAFEWRGYRTVSAVSILKRNSLLGQGHRSTSAA</sequence>
<dbReference type="EMBL" id="JANIAA010000001">
    <property type="protein sequence ID" value="MCQ8186680.1"/>
    <property type="molecule type" value="Genomic_DNA"/>
</dbReference>